<dbReference type="OrthoDB" id="5292887at2"/>
<dbReference type="EMBL" id="PVTT01000002">
    <property type="protein sequence ID" value="PRY93420.1"/>
    <property type="molecule type" value="Genomic_DNA"/>
</dbReference>
<dbReference type="SMART" id="SM00421">
    <property type="entry name" value="HTH_LUXR"/>
    <property type="match status" value="1"/>
</dbReference>
<dbReference type="Gene3D" id="1.10.10.10">
    <property type="entry name" value="Winged helix-like DNA-binding domain superfamily/Winged helix DNA-binding domain"/>
    <property type="match status" value="1"/>
</dbReference>
<evidence type="ECO:0000259" key="4">
    <source>
        <dbReference type="PROSITE" id="PS50043"/>
    </source>
</evidence>
<keyword evidence="6" id="KW-1185">Reference proteome</keyword>
<comment type="caution">
    <text evidence="5">The sequence shown here is derived from an EMBL/GenBank/DDBJ whole genome shotgun (WGS) entry which is preliminary data.</text>
</comment>
<sequence length="230" mass="24990">MGGNDLARAAATLERVEDLTELWGAILAALRPHGIEHAIYLTTAPDGSDAFLLTTLPALYDRLPPPEDPFLRHCCDSYEVNLTGSAFSAEHDMLTPEAAAFVEEAARGGFRSGLGIPVRLVGSRRHGGFNLGTSLDRARFEERVLPHADAMRAFCLIAHRCIEKAAAAAALGVLTTREREVALLLAEGRSRKECARICDLSPHTIAEYVKSAYRKLGVRDRMALARRLGG</sequence>
<dbReference type="GO" id="GO:0003677">
    <property type="term" value="F:DNA binding"/>
    <property type="evidence" value="ECO:0007669"/>
    <property type="project" value="UniProtKB-KW"/>
</dbReference>
<dbReference type="PANTHER" id="PTHR44688:SF16">
    <property type="entry name" value="DNA-BINDING TRANSCRIPTIONAL ACTIVATOR DEVR_DOSR"/>
    <property type="match status" value="1"/>
</dbReference>
<dbReference type="Pfam" id="PF00196">
    <property type="entry name" value="GerE"/>
    <property type="match status" value="1"/>
</dbReference>
<keyword evidence="1" id="KW-0805">Transcription regulation</keyword>
<dbReference type="PRINTS" id="PR00038">
    <property type="entry name" value="HTHLUXR"/>
</dbReference>
<dbReference type="Gene3D" id="3.30.450.80">
    <property type="entry name" value="Transcription factor LuxR-like, autoinducer-binding domain"/>
    <property type="match status" value="1"/>
</dbReference>
<keyword evidence="3" id="KW-0804">Transcription</keyword>
<reference evidence="5 6" key="1">
    <citation type="submission" date="2018-03" db="EMBL/GenBank/DDBJ databases">
        <title>Genomic Encyclopedia of Archaeal and Bacterial Type Strains, Phase II (KMG-II): from individual species to whole genera.</title>
        <authorList>
            <person name="Goeker M."/>
        </authorList>
    </citation>
    <scope>NUCLEOTIDE SEQUENCE [LARGE SCALE GENOMIC DNA]</scope>
    <source>
        <strain evidence="5 6">DSM 29318</strain>
    </source>
</reference>
<dbReference type="InterPro" id="IPR000792">
    <property type="entry name" value="Tscrpt_reg_LuxR_C"/>
</dbReference>
<feature type="domain" description="HTH luxR-type" evidence="4">
    <location>
        <begin position="167"/>
        <end position="230"/>
    </location>
</feature>
<dbReference type="Proteomes" id="UP000238801">
    <property type="component" value="Unassembled WGS sequence"/>
</dbReference>
<organism evidence="5 6">
    <name type="scientific">Hasllibacter halocynthiae</name>
    <dbReference type="NCBI Taxonomy" id="595589"/>
    <lineage>
        <taxon>Bacteria</taxon>
        <taxon>Pseudomonadati</taxon>
        <taxon>Pseudomonadota</taxon>
        <taxon>Alphaproteobacteria</taxon>
        <taxon>Rhodobacterales</taxon>
        <taxon>Roseobacteraceae</taxon>
        <taxon>Hasllibacter</taxon>
    </lineage>
</organism>
<evidence type="ECO:0000313" key="5">
    <source>
        <dbReference type="EMBL" id="PRY93420.1"/>
    </source>
</evidence>
<evidence type="ECO:0000256" key="2">
    <source>
        <dbReference type="ARBA" id="ARBA00023125"/>
    </source>
</evidence>
<dbReference type="RefSeq" id="WP_106161016.1">
    <property type="nucleotide sequence ID" value="NZ_PVTT01000002.1"/>
</dbReference>
<dbReference type="Pfam" id="PF03472">
    <property type="entry name" value="Autoind_bind"/>
    <property type="match status" value="1"/>
</dbReference>
<evidence type="ECO:0000313" key="6">
    <source>
        <dbReference type="Proteomes" id="UP000238801"/>
    </source>
</evidence>
<proteinExistence type="predicted"/>
<dbReference type="PROSITE" id="PS50043">
    <property type="entry name" value="HTH_LUXR_2"/>
    <property type="match status" value="1"/>
</dbReference>
<keyword evidence="2" id="KW-0238">DNA-binding</keyword>
<name>A0A2T0X3A8_9RHOB</name>
<dbReference type="InterPro" id="IPR036693">
    <property type="entry name" value="TF_LuxR_autoind-bd_dom_sf"/>
</dbReference>
<dbReference type="AlphaFoldDB" id="A0A2T0X3A8"/>
<gene>
    <name evidence="5" type="ORF">BCF33_2288</name>
</gene>
<evidence type="ECO:0000256" key="3">
    <source>
        <dbReference type="ARBA" id="ARBA00023163"/>
    </source>
</evidence>
<dbReference type="SUPFAM" id="SSF75516">
    <property type="entry name" value="Pheromone-binding domain of LuxR-like quorum-sensing transcription factors"/>
    <property type="match status" value="1"/>
</dbReference>
<protein>
    <submittedName>
        <fullName evidence="5">Autoinducer binding domain-containing protein</fullName>
    </submittedName>
</protein>
<evidence type="ECO:0000256" key="1">
    <source>
        <dbReference type="ARBA" id="ARBA00023015"/>
    </source>
</evidence>
<dbReference type="SUPFAM" id="SSF46894">
    <property type="entry name" value="C-terminal effector domain of the bipartite response regulators"/>
    <property type="match status" value="1"/>
</dbReference>
<dbReference type="InterPro" id="IPR036388">
    <property type="entry name" value="WH-like_DNA-bd_sf"/>
</dbReference>
<dbReference type="CDD" id="cd06170">
    <property type="entry name" value="LuxR_C_like"/>
    <property type="match status" value="1"/>
</dbReference>
<dbReference type="PANTHER" id="PTHR44688">
    <property type="entry name" value="DNA-BINDING TRANSCRIPTIONAL ACTIVATOR DEVR_DOSR"/>
    <property type="match status" value="1"/>
</dbReference>
<dbReference type="InterPro" id="IPR005143">
    <property type="entry name" value="TF_LuxR_autoind-bd_dom"/>
</dbReference>
<dbReference type="GO" id="GO:0006355">
    <property type="term" value="P:regulation of DNA-templated transcription"/>
    <property type="evidence" value="ECO:0007669"/>
    <property type="project" value="InterPro"/>
</dbReference>
<accession>A0A2T0X3A8</accession>
<dbReference type="InterPro" id="IPR016032">
    <property type="entry name" value="Sig_transdc_resp-reg_C-effctor"/>
</dbReference>